<comment type="caution">
    <text evidence="1">The sequence shown here is derived from an EMBL/GenBank/DDBJ whole genome shotgun (WGS) entry which is preliminary data.</text>
</comment>
<gene>
    <name evidence="1" type="ORF">K488DRAFT_30306</name>
</gene>
<evidence type="ECO:0000313" key="2">
    <source>
        <dbReference type="Proteomes" id="UP000814128"/>
    </source>
</evidence>
<sequence>PKKRIAIIGAGTAGVATLKTFLVDIPEEARQGWEVVVFEQRYGVGGVWLSDSDPLPEPPELPETPLYPELRTNTPHPTMTIPHFTFRPETPLFPRHDAVQQYHADVLSHFNLTSHVRLLSRVVEARWTDGQWEVLVEDRSQERSAELARWEFDHLVVANGHYHYPSEPDIEGLDIWRVREDKQILHSIYFRRGKDFSGRNVLVVGGGSSSRDAARQILPFANSSIYPGIPREQPVPGITYKPAITRFAPAGVEFADGTAAAGVDTVLLATGYAVRVPFLTRGGRLPVLAPAEQAGDDGQLSTCLRYVRPLFRHVFALDAALPPTALAFVGLPVFVANAPSSTAQALLVAHAIADSAVLPSRKAMLADLHAQEERLRAVGYDPAYVGHRLIPLPGSSDTDASAAYQDALVRILQDAGYGGRGAIPPVGTNFTENWRRIGRENGVLLRRGWERVEEGGSRSVQEWVGGVRTEKQWADVMRKLVRWEEEKEKGEG</sequence>
<protein>
    <submittedName>
        <fullName evidence="1">Uncharacterized protein</fullName>
    </submittedName>
</protein>
<name>A0ACB8QJ62_9AGAM</name>
<dbReference type="EMBL" id="MU273573">
    <property type="protein sequence ID" value="KAI0031621.1"/>
    <property type="molecule type" value="Genomic_DNA"/>
</dbReference>
<evidence type="ECO:0000313" key="1">
    <source>
        <dbReference type="EMBL" id="KAI0031621.1"/>
    </source>
</evidence>
<reference evidence="1" key="2">
    <citation type="journal article" date="2022" name="New Phytol.">
        <title>Evolutionary transition to the ectomycorrhizal habit in the genomes of a hyperdiverse lineage of mushroom-forming fungi.</title>
        <authorList>
            <person name="Looney B."/>
            <person name="Miyauchi S."/>
            <person name="Morin E."/>
            <person name="Drula E."/>
            <person name="Courty P.E."/>
            <person name="Kohler A."/>
            <person name="Kuo A."/>
            <person name="LaButti K."/>
            <person name="Pangilinan J."/>
            <person name="Lipzen A."/>
            <person name="Riley R."/>
            <person name="Andreopoulos W."/>
            <person name="He G."/>
            <person name="Johnson J."/>
            <person name="Nolan M."/>
            <person name="Tritt A."/>
            <person name="Barry K.W."/>
            <person name="Grigoriev I.V."/>
            <person name="Nagy L.G."/>
            <person name="Hibbett D."/>
            <person name="Henrissat B."/>
            <person name="Matheny P.B."/>
            <person name="Labbe J."/>
            <person name="Martin F.M."/>
        </authorList>
    </citation>
    <scope>NUCLEOTIDE SEQUENCE</scope>
    <source>
        <strain evidence="1">EC-137</strain>
    </source>
</reference>
<accession>A0ACB8QJ62</accession>
<reference evidence="1" key="1">
    <citation type="submission" date="2021-02" db="EMBL/GenBank/DDBJ databases">
        <authorList>
            <consortium name="DOE Joint Genome Institute"/>
            <person name="Ahrendt S."/>
            <person name="Looney B.P."/>
            <person name="Miyauchi S."/>
            <person name="Morin E."/>
            <person name="Drula E."/>
            <person name="Courty P.E."/>
            <person name="Chicoki N."/>
            <person name="Fauchery L."/>
            <person name="Kohler A."/>
            <person name="Kuo A."/>
            <person name="Labutti K."/>
            <person name="Pangilinan J."/>
            <person name="Lipzen A."/>
            <person name="Riley R."/>
            <person name="Andreopoulos W."/>
            <person name="He G."/>
            <person name="Johnson J."/>
            <person name="Barry K.W."/>
            <person name="Grigoriev I.V."/>
            <person name="Nagy L."/>
            <person name="Hibbett D."/>
            <person name="Henrissat B."/>
            <person name="Matheny P.B."/>
            <person name="Labbe J."/>
            <person name="Martin F."/>
        </authorList>
    </citation>
    <scope>NUCLEOTIDE SEQUENCE</scope>
    <source>
        <strain evidence="1">EC-137</strain>
    </source>
</reference>
<organism evidence="1 2">
    <name type="scientific">Vararia minispora EC-137</name>
    <dbReference type="NCBI Taxonomy" id="1314806"/>
    <lineage>
        <taxon>Eukaryota</taxon>
        <taxon>Fungi</taxon>
        <taxon>Dikarya</taxon>
        <taxon>Basidiomycota</taxon>
        <taxon>Agaricomycotina</taxon>
        <taxon>Agaricomycetes</taxon>
        <taxon>Russulales</taxon>
        <taxon>Lachnocladiaceae</taxon>
        <taxon>Vararia</taxon>
    </lineage>
</organism>
<feature type="non-terminal residue" evidence="1">
    <location>
        <position position="1"/>
    </location>
</feature>
<feature type="non-terminal residue" evidence="1">
    <location>
        <position position="492"/>
    </location>
</feature>
<proteinExistence type="predicted"/>
<keyword evidence="2" id="KW-1185">Reference proteome</keyword>
<dbReference type="Proteomes" id="UP000814128">
    <property type="component" value="Unassembled WGS sequence"/>
</dbReference>